<dbReference type="EMBL" id="UINC01000865">
    <property type="protein sequence ID" value="SUZ62352.1"/>
    <property type="molecule type" value="Genomic_DNA"/>
</dbReference>
<keyword evidence="1" id="KW-0408">Iron</keyword>
<evidence type="ECO:0000259" key="2">
    <source>
        <dbReference type="SMART" id="SM00899"/>
    </source>
</evidence>
<reference evidence="3" key="1">
    <citation type="submission" date="2018-05" db="EMBL/GenBank/DDBJ databases">
        <authorList>
            <person name="Lanie J.A."/>
            <person name="Ng W.-L."/>
            <person name="Kazmierczak K.M."/>
            <person name="Andrzejewski T.M."/>
            <person name="Davidsen T.M."/>
            <person name="Wayne K.J."/>
            <person name="Tettelin H."/>
            <person name="Glass J.I."/>
            <person name="Rusch D."/>
            <person name="Podicherti R."/>
            <person name="Tsui H.-C.T."/>
            <person name="Winkler M.E."/>
        </authorList>
    </citation>
    <scope>NUCLEOTIDE SEQUENCE</scope>
</reference>
<feature type="domain" description="Ferrous iron transporter FeoA-like" evidence="2">
    <location>
        <begin position="2"/>
        <end position="74"/>
    </location>
</feature>
<dbReference type="AlphaFoldDB" id="A0A381P607"/>
<dbReference type="SMART" id="SM00899">
    <property type="entry name" value="FeoA"/>
    <property type="match status" value="1"/>
</dbReference>
<dbReference type="InterPro" id="IPR038157">
    <property type="entry name" value="FeoA_core_dom"/>
</dbReference>
<dbReference type="PANTHER" id="PTHR42954">
    <property type="entry name" value="FE(2+) TRANSPORT PROTEIN A"/>
    <property type="match status" value="1"/>
</dbReference>
<protein>
    <recommendedName>
        <fullName evidence="2">Ferrous iron transporter FeoA-like domain-containing protein</fullName>
    </recommendedName>
</protein>
<dbReference type="GO" id="GO:0046914">
    <property type="term" value="F:transition metal ion binding"/>
    <property type="evidence" value="ECO:0007669"/>
    <property type="project" value="InterPro"/>
</dbReference>
<proteinExistence type="predicted"/>
<dbReference type="InterPro" id="IPR007167">
    <property type="entry name" value="Fe-transptr_FeoA-like"/>
</dbReference>
<dbReference type="Pfam" id="PF04023">
    <property type="entry name" value="FeoA"/>
    <property type="match status" value="1"/>
</dbReference>
<dbReference type="SUPFAM" id="SSF50037">
    <property type="entry name" value="C-terminal domain of transcriptional repressors"/>
    <property type="match status" value="1"/>
</dbReference>
<dbReference type="InterPro" id="IPR008988">
    <property type="entry name" value="Transcriptional_repressor_C"/>
</dbReference>
<gene>
    <name evidence="3" type="ORF">METZ01_LOCUS15206</name>
</gene>
<name>A0A381P607_9ZZZZ</name>
<evidence type="ECO:0000256" key="1">
    <source>
        <dbReference type="ARBA" id="ARBA00023004"/>
    </source>
</evidence>
<sequence length="87" mass="9600">MPSIQHLAIGQAATITGFRDASAYAERLQSLGLVRGTRIEVVRTAPLGDPIELKLRGFRLAIRAREADCLLIEIEEPSASFRPRMPN</sequence>
<organism evidence="3">
    <name type="scientific">marine metagenome</name>
    <dbReference type="NCBI Taxonomy" id="408172"/>
    <lineage>
        <taxon>unclassified sequences</taxon>
        <taxon>metagenomes</taxon>
        <taxon>ecological metagenomes</taxon>
    </lineage>
</organism>
<dbReference type="PANTHER" id="PTHR42954:SF2">
    <property type="entry name" value="FE(2+) TRANSPORT PROTEIN A"/>
    <property type="match status" value="1"/>
</dbReference>
<accession>A0A381P607</accession>
<evidence type="ECO:0000313" key="3">
    <source>
        <dbReference type="EMBL" id="SUZ62352.1"/>
    </source>
</evidence>
<dbReference type="InterPro" id="IPR052713">
    <property type="entry name" value="FeoA"/>
</dbReference>
<dbReference type="Gene3D" id="2.30.30.90">
    <property type="match status" value="1"/>
</dbReference>